<proteinExistence type="predicted"/>
<reference evidence="1" key="1">
    <citation type="submission" date="2019-10" db="EMBL/GenBank/DDBJ databases">
        <title>Conservation and host-specific expression of non-tandemly repeated heterogenous ribosome RNA gene in arbuscular mycorrhizal fungi.</title>
        <authorList>
            <person name="Maeda T."/>
            <person name="Kobayashi Y."/>
            <person name="Nakagawa T."/>
            <person name="Ezawa T."/>
            <person name="Yamaguchi K."/>
            <person name="Bino T."/>
            <person name="Nishimoto Y."/>
            <person name="Shigenobu S."/>
            <person name="Kawaguchi M."/>
        </authorList>
    </citation>
    <scope>NUCLEOTIDE SEQUENCE</scope>
    <source>
        <strain evidence="1">HR1</strain>
    </source>
</reference>
<dbReference type="AlphaFoldDB" id="A0A8H3L8N1"/>
<dbReference type="Proteomes" id="UP000615446">
    <property type="component" value="Unassembled WGS sequence"/>
</dbReference>
<name>A0A8H3L8N1_9GLOM</name>
<sequence>MCLRRLTSDARCHLRHNIYIYISAGEFILLRKAIKESKELQVAASTLTLKAKKAYEREYINPIVVELPAVTGLEENLAKNKLGQETIYSSTIASSGSSSSAQAPSAEVEKLTIKNMSDRVITIRRGESELLSSDTPISELYNTKLYIVVDDVYTININITLKSSKNKTIYVPDQRIGSLEEIGDLIKKIGLFKENIILQADDGKVMNPQHLDIAQDTGLLNVTLIDPDTVDTSSWMYKENLKKAFNVAYVDNFGMIDKFRLYLNNKHRTWKNNTHNYVPYNANSTGYPPRTSVGADLFERVLKGLKEEEEWRLLYVLQVAIKCFKEELIKCNYDNEEFWDNQMDTEFCENIWDKVQKESNNWKSIFHDSLISSADFLDDTASDDVCLLFCIDEVRVLLSSTVEQSISPFRLLRRALRGIKWNGFFVLLLDTLSKISNFVPPESADSSSRDTSDTPLKFCESDPQAMNKLKNLLRRKLLGGANSFESSKQEISSLAILSSVIGLDMSPQSQLASELVASHMATCLSISKDRERLIVAYPSEPLLSEVAHEFMSDLMLLKILRLFTYKLSLNGSENRVQQFLAELYNDDSSPESISDFSTEFINRTVTFTHFNAINYVPDKEDLERFYIRRCAFIMKRNHPGADICIPVRLTTGEYSIIIIQIKNIDTTSTRADDTYPASTKSMLNCNYVFGGSDLEDHQEPCLCLYWQLGYHYHFQETPFSASTRNQLESKNLHWATFGLTHFKIDDIVDILSDILTSYISPFDPERKVNNEKEGDIWNGGEIRIMHPLSYGKFKESNKKQKQKMVY</sequence>
<accession>A0A8H3L8N1</accession>
<dbReference type="EMBL" id="BLAL01000058">
    <property type="protein sequence ID" value="GES81895.1"/>
    <property type="molecule type" value="Genomic_DNA"/>
</dbReference>
<protein>
    <submittedName>
        <fullName evidence="1">Uncharacterized protein</fullName>
    </submittedName>
</protein>
<gene>
    <name evidence="1" type="ORF">RCL2_000913400</name>
</gene>
<dbReference type="PANTHER" id="PTHR33266:SF1">
    <property type="entry name" value="F-BOX DOMAIN-CONTAINING PROTEIN"/>
    <property type="match status" value="1"/>
</dbReference>
<dbReference type="PANTHER" id="PTHR33266">
    <property type="entry name" value="CHROMOSOME 15, WHOLE GENOME SHOTGUN SEQUENCE"/>
    <property type="match status" value="1"/>
</dbReference>
<evidence type="ECO:0000313" key="2">
    <source>
        <dbReference type="Proteomes" id="UP000615446"/>
    </source>
</evidence>
<organism evidence="1 2">
    <name type="scientific">Rhizophagus clarus</name>
    <dbReference type="NCBI Taxonomy" id="94130"/>
    <lineage>
        <taxon>Eukaryota</taxon>
        <taxon>Fungi</taxon>
        <taxon>Fungi incertae sedis</taxon>
        <taxon>Mucoromycota</taxon>
        <taxon>Glomeromycotina</taxon>
        <taxon>Glomeromycetes</taxon>
        <taxon>Glomerales</taxon>
        <taxon>Glomeraceae</taxon>
        <taxon>Rhizophagus</taxon>
    </lineage>
</organism>
<evidence type="ECO:0000313" key="1">
    <source>
        <dbReference type="EMBL" id="GES81895.1"/>
    </source>
</evidence>
<comment type="caution">
    <text evidence="1">The sequence shown here is derived from an EMBL/GenBank/DDBJ whole genome shotgun (WGS) entry which is preliminary data.</text>
</comment>
<dbReference type="OrthoDB" id="2432692at2759"/>